<name>A0A1G4YSH1_9ACTN</name>
<organism evidence="3 4">
    <name type="scientific">Klenkia marina</name>
    <dbReference type="NCBI Taxonomy" id="1960309"/>
    <lineage>
        <taxon>Bacteria</taxon>
        <taxon>Bacillati</taxon>
        <taxon>Actinomycetota</taxon>
        <taxon>Actinomycetes</taxon>
        <taxon>Geodermatophilales</taxon>
        <taxon>Geodermatophilaceae</taxon>
        <taxon>Klenkia</taxon>
    </lineage>
</organism>
<dbReference type="InterPro" id="IPR000073">
    <property type="entry name" value="AB_hydrolase_1"/>
</dbReference>
<evidence type="ECO:0000313" key="3">
    <source>
        <dbReference type="EMBL" id="SCX56364.1"/>
    </source>
</evidence>
<feature type="domain" description="AB hydrolase-1" evidence="2">
    <location>
        <begin position="44"/>
        <end position="151"/>
    </location>
</feature>
<dbReference type="EMBL" id="FMUH01000006">
    <property type="protein sequence ID" value="SCX56364.1"/>
    <property type="molecule type" value="Genomic_DNA"/>
</dbReference>
<dbReference type="STRING" id="1960309.SAMN03159343_3395"/>
<dbReference type="GO" id="GO:0016020">
    <property type="term" value="C:membrane"/>
    <property type="evidence" value="ECO:0007669"/>
    <property type="project" value="TreeGrafter"/>
</dbReference>
<feature type="compositionally biased region" description="Pro residues" evidence="1">
    <location>
        <begin position="176"/>
        <end position="187"/>
    </location>
</feature>
<accession>A0A1G4YSH1</accession>
<proteinExistence type="predicted"/>
<evidence type="ECO:0000256" key="1">
    <source>
        <dbReference type="SAM" id="MobiDB-lite"/>
    </source>
</evidence>
<sequence length="277" mass="28033">MSAARGGSLPGMTTHTLDAPGAVLSYEVLGSGPVLALIGHPMPAGGFRALADQLTDRFTVVLHDPRGTGASTLTDPGELPDAGVLADDLSRVLAAVTDVPADVFGSSGGGITALELAATHPGQVRTVVAHEPPLVEYLEPEDAAVQRANADQVQRTHREHGLLAAMGLFAQQNGFAPPPGAPSPPPPSEDDLRSMSRMVLGLGTLIVHRVGALPAGQVVVGVGAWSAGAMTGRTAAAVAAAHDLPLVTFPGGHGGFHPGQGGDPVAFAVALEQTLRR</sequence>
<keyword evidence="4" id="KW-1185">Reference proteome</keyword>
<dbReference type="Gene3D" id="3.40.50.1820">
    <property type="entry name" value="alpha/beta hydrolase"/>
    <property type="match status" value="1"/>
</dbReference>
<reference evidence="4" key="1">
    <citation type="submission" date="2016-10" db="EMBL/GenBank/DDBJ databases">
        <authorList>
            <person name="Varghese N."/>
            <person name="Submissions S."/>
        </authorList>
    </citation>
    <scope>NUCLEOTIDE SEQUENCE [LARGE SCALE GENOMIC DNA]</scope>
    <source>
        <strain evidence="4">DSM 45722</strain>
    </source>
</reference>
<gene>
    <name evidence="3" type="ORF">SAMN03159343_3395</name>
</gene>
<dbReference type="PANTHER" id="PTHR43798:SF33">
    <property type="entry name" value="HYDROLASE, PUTATIVE (AFU_ORTHOLOGUE AFUA_2G14860)-RELATED"/>
    <property type="match status" value="1"/>
</dbReference>
<dbReference type="PANTHER" id="PTHR43798">
    <property type="entry name" value="MONOACYLGLYCEROL LIPASE"/>
    <property type="match status" value="1"/>
</dbReference>
<keyword evidence="3" id="KW-0378">Hydrolase</keyword>
<dbReference type="Proteomes" id="UP000198981">
    <property type="component" value="Unassembled WGS sequence"/>
</dbReference>
<dbReference type="InterPro" id="IPR050266">
    <property type="entry name" value="AB_hydrolase_sf"/>
</dbReference>
<dbReference type="InterPro" id="IPR029058">
    <property type="entry name" value="AB_hydrolase_fold"/>
</dbReference>
<feature type="region of interest" description="Disordered" evidence="1">
    <location>
        <begin position="173"/>
        <end position="192"/>
    </location>
</feature>
<evidence type="ECO:0000313" key="4">
    <source>
        <dbReference type="Proteomes" id="UP000198981"/>
    </source>
</evidence>
<dbReference type="Pfam" id="PF00561">
    <property type="entry name" value="Abhydrolase_1"/>
    <property type="match status" value="1"/>
</dbReference>
<protein>
    <submittedName>
        <fullName evidence="3">Alpha/beta hydrolase fold</fullName>
    </submittedName>
</protein>
<dbReference type="AlphaFoldDB" id="A0A1G4YSH1"/>
<dbReference type="GO" id="GO:0016787">
    <property type="term" value="F:hydrolase activity"/>
    <property type="evidence" value="ECO:0007669"/>
    <property type="project" value="UniProtKB-KW"/>
</dbReference>
<dbReference type="SUPFAM" id="SSF53474">
    <property type="entry name" value="alpha/beta-Hydrolases"/>
    <property type="match status" value="1"/>
</dbReference>
<evidence type="ECO:0000259" key="2">
    <source>
        <dbReference type="Pfam" id="PF00561"/>
    </source>
</evidence>